<dbReference type="AlphaFoldDB" id="A0A6L9MXW5"/>
<gene>
    <name evidence="3" type="ORF">GTW09_16340</name>
</gene>
<dbReference type="RefSeq" id="WP_071979964.1">
    <property type="nucleotide sequence ID" value="NZ_JAAAWP010000014.1"/>
</dbReference>
<comment type="caution">
    <text evidence="3">The sequence shown here is derived from an EMBL/GenBank/DDBJ whole genome shotgun (WGS) entry which is preliminary data.</text>
</comment>
<feature type="compositionally biased region" description="Polar residues" evidence="1">
    <location>
        <begin position="1"/>
        <end position="10"/>
    </location>
</feature>
<evidence type="ECO:0000259" key="2">
    <source>
        <dbReference type="Pfam" id="PF09791"/>
    </source>
</evidence>
<evidence type="ECO:0000313" key="4">
    <source>
        <dbReference type="Proteomes" id="UP000478837"/>
    </source>
</evidence>
<name>A0A6L9MXW5_9ALTE</name>
<protein>
    <recommendedName>
        <fullName evidence="2">Oxidoreductase-like domain-containing protein</fullName>
    </recommendedName>
</protein>
<accession>A0A6L9MXW5</accession>
<proteinExistence type="predicted"/>
<sequence>MDKANQNTAQFELPPEPEKPLRDDCCGGGSCCPCIWDVYFEKLDKWREQVRAIEQKQNE</sequence>
<dbReference type="Pfam" id="PF09791">
    <property type="entry name" value="Oxidored-like"/>
    <property type="match status" value="1"/>
</dbReference>
<dbReference type="InterPro" id="IPR019180">
    <property type="entry name" value="Oxidoreductase-like_N"/>
</dbReference>
<dbReference type="EMBL" id="JAAAWP010000014">
    <property type="protein sequence ID" value="NDW23089.1"/>
    <property type="molecule type" value="Genomic_DNA"/>
</dbReference>
<feature type="domain" description="Oxidoreductase-like" evidence="2">
    <location>
        <begin position="11"/>
        <end position="54"/>
    </location>
</feature>
<evidence type="ECO:0000313" key="3">
    <source>
        <dbReference type="EMBL" id="NDW23089.1"/>
    </source>
</evidence>
<keyword evidence="4" id="KW-1185">Reference proteome</keyword>
<dbReference type="Proteomes" id="UP000478837">
    <property type="component" value="Unassembled WGS sequence"/>
</dbReference>
<evidence type="ECO:0000256" key="1">
    <source>
        <dbReference type="SAM" id="MobiDB-lite"/>
    </source>
</evidence>
<organism evidence="3 4">
    <name type="scientific">Alteromonas hispanica</name>
    <dbReference type="NCBI Taxonomy" id="315421"/>
    <lineage>
        <taxon>Bacteria</taxon>
        <taxon>Pseudomonadati</taxon>
        <taxon>Pseudomonadota</taxon>
        <taxon>Gammaproteobacteria</taxon>
        <taxon>Alteromonadales</taxon>
        <taxon>Alteromonadaceae</taxon>
        <taxon>Alteromonas/Salinimonas group</taxon>
        <taxon>Alteromonas</taxon>
    </lineage>
</organism>
<feature type="region of interest" description="Disordered" evidence="1">
    <location>
        <begin position="1"/>
        <end position="22"/>
    </location>
</feature>
<reference evidence="3 4" key="1">
    <citation type="submission" date="2020-01" db="EMBL/GenBank/DDBJ databases">
        <title>Genomes of bacteria type strains.</title>
        <authorList>
            <person name="Chen J."/>
            <person name="Zhu S."/>
            <person name="Yang J."/>
        </authorList>
    </citation>
    <scope>NUCLEOTIDE SEQUENCE [LARGE SCALE GENOMIC DNA]</scope>
    <source>
        <strain evidence="3 4">LMG 22958</strain>
    </source>
</reference>